<dbReference type="InterPro" id="IPR045865">
    <property type="entry name" value="ACT-like_dom_sf"/>
</dbReference>
<dbReference type="GO" id="GO:0005634">
    <property type="term" value="C:nucleus"/>
    <property type="evidence" value="ECO:0007669"/>
    <property type="project" value="UniProtKB-SubCell"/>
</dbReference>
<sequence>MASASGSALCFTDASSPRVIRCEVGVFCLAPRTVNWFEASSMRCCGCGGNELIRLHEDAENTKNQDSDPDSTIIEVTCGGRLGALLDIMNALMNLGLNVVKVNVYLDSSGKHNKICHYQ</sequence>
<organism evidence="5 6">
    <name type="scientific">Eruca vesicaria subsp. sativa</name>
    <name type="common">Garden rocket</name>
    <name type="synonym">Eruca sativa</name>
    <dbReference type="NCBI Taxonomy" id="29727"/>
    <lineage>
        <taxon>Eukaryota</taxon>
        <taxon>Viridiplantae</taxon>
        <taxon>Streptophyta</taxon>
        <taxon>Embryophyta</taxon>
        <taxon>Tracheophyta</taxon>
        <taxon>Spermatophyta</taxon>
        <taxon>Magnoliopsida</taxon>
        <taxon>eudicotyledons</taxon>
        <taxon>Gunneridae</taxon>
        <taxon>Pentapetalae</taxon>
        <taxon>rosids</taxon>
        <taxon>malvids</taxon>
        <taxon>Brassicales</taxon>
        <taxon>Brassicaceae</taxon>
        <taxon>Brassiceae</taxon>
        <taxon>Eruca</taxon>
    </lineage>
</organism>
<reference evidence="5 6" key="1">
    <citation type="submission" date="2022-03" db="EMBL/GenBank/DDBJ databases">
        <authorList>
            <person name="Macdonald S."/>
            <person name="Ahmed S."/>
            <person name="Newling K."/>
        </authorList>
    </citation>
    <scope>NUCLEOTIDE SEQUENCE [LARGE SCALE GENOMIC DNA]</scope>
</reference>
<comment type="subcellular location">
    <subcellularLocation>
        <location evidence="1">Nucleus</location>
    </subcellularLocation>
</comment>
<evidence type="ECO:0000313" key="6">
    <source>
        <dbReference type="Proteomes" id="UP001642260"/>
    </source>
</evidence>
<dbReference type="Pfam" id="PF22754">
    <property type="entry name" value="bHLH-TF_ACT-like_plant"/>
    <property type="match status" value="1"/>
</dbReference>
<dbReference type="AlphaFoldDB" id="A0ABC8KNT7"/>
<keyword evidence="2" id="KW-0238">DNA-binding</keyword>
<evidence type="ECO:0000256" key="2">
    <source>
        <dbReference type="ARBA" id="ARBA00023125"/>
    </source>
</evidence>
<gene>
    <name evidence="5" type="ORF">ERUC_LOCUS25416</name>
</gene>
<dbReference type="GO" id="GO:0080090">
    <property type="term" value="P:regulation of primary metabolic process"/>
    <property type="evidence" value="ECO:0007669"/>
    <property type="project" value="UniProtKB-ARBA"/>
</dbReference>
<dbReference type="SUPFAM" id="SSF55021">
    <property type="entry name" value="ACT-like"/>
    <property type="match status" value="1"/>
</dbReference>
<comment type="caution">
    <text evidence="5">The sequence shown here is derived from an EMBL/GenBank/DDBJ whole genome shotgun (WGS) entry which is preliminary data.</text>
</comment>
<protein>
    <recommendedName>
        <fullName evidence="4">Plant bHLH transcription factor ACT-like domain-containing protein</fullName>
    </recommendedName>
</protein>
<proteinExistence type="predicted"/>
<accession>A0ABC8KNT7</accession>
<feature type="domain" description="Plant bHLH transcription factor ACT-like" evidence="4">
    <location>
        <begin position="73"/>
        <end position="110"/>
    </location>
</feature>
<keyword evidence="3" id="KW-0539">Nucleus</keyword>
<evidence type="ECO:0000256" key="1">
    <source>
        <dbReference type="ARBA" id="ARBA00004123"/>
    </source>
</evidence>
<dbReference type="InterPro" id="IPR054502">
    <property type="entry name" value="bHLH-TF_ACT-like_plant"/>
</dbReference>
<keyword evidence="6" id="KW-1185">Reference proteome</keyword>
<evidence type="ECO:0000313" key="5">
    <source>
        <dbReference type="EMBL" id="CAH8359660.1"/>
    </source>
</evidence>
<dbReference type="EMBL" id="CAKOAT010268711">
    <property type="protein sequence ID" value="CAH8359660.1"/>
    <property type="molecule type" value="Genomic_DNA"/>
</dbReference>
<dbReference type="Proteomes" id="UP001642260">
    <property type="component" value="Unassembled WGS sequence"/>
</dbReference>
<evidence type="ECO:0000256" key="3">
    <source>
        <dbReference type="ARBA" id="ARBA00023242"/>
    </source>
</evidence>
<feature type="non-terminal residue" evidence="5">
    <location>
        <position position="119"/>
    </location>
</feature>
<name>A0ABC8KNT7_ERUVS</name>
<evidence type="ECO:0000259" key="4">
    <source>
        <dbReference type="Pfam" id="PF22754"/>
    </source>
</evidence>